<accession>A0A6L2LY92</accession>
<gene>
    <name evidence="1" type="ORF">Tci_038208</name>
</gene>
<sequence>MKKLDDFEEEYQVKERIVRIKSHLNAVGITATHIDVNTALMELVLLVNFKDNILRSTLLEHAWKRESYKPRPSTNEVGAQITYYARKDFLDYHLPREWEIAKDVEINPFKDVLVLRRMVEILGAIPINLKSNMWESEDLINNLINWNKPPKKGDGA</sequence>
<evidence type="ECO:0000313" key="1">
    <source>
        <dbReference type="EMBL" id="GEU66230.1"/>
    </source>
</evidence>
<dbReference type="EMBL" id="BKCJ010005347">
    <property type="protein sequence ID" value="GEU66230.1"/>
    <property type="molecule type" value="Genomic_DNA"/>
</dbReference>
<comment type="caution">
    <text evidence="1">The sequence shown here is derived from an EMBL/GenBank/DDBJ whole genome shotgun (WGS) entry which is preliminary data.</text>
</comment>
<organism evidence="1">
    <name type="scientific">Tanacetum cinerariifolium</name>
    <name type="common">Dalmatian daisy</name>
    <name type="synonym">Chrysanthemum cinerariifolium</name>
    <dbReference type="NCBI Taxonomy" id="118510"/>
    <lineage>
        <taxon>Eukaryota</taxon>
        <taxon>Viridiplantae</taxon>
        <taxon>Streptophyta</taxon>
        <taxon>Embryophyta</taxon>
        <taxon>Tracheophyta</taxon>
        <taxon>Spermatophyta</taxon>
        <taxon>Magnoliopsida</taxon>
        <taxon>eudicotyledons</taxon>
        <taxon>Gunneridae</taxon>
        <taxon>Pentapetalae</taxon>
        <taxon>asterids</taxon>
        <taxon>campanulids</taxon>
        <taxon>Asterales</taxon>
        <taxon>Asteraceae</taxon>
        <taxon>Asteroideae</taxon>
        <taxon>Anthemideae</taxon>
        <taxon>Anthemidinae</taxon>
        <taxon>Tanacetum</taxon>
    </lineage>
</organism>
<proteinExistence type="predicted"/>
<protein>
    <submittedName>
        <fullName evidence="1">Uncharacterized protein</fullName>
    </submittedName>
</protein>
<reference evidence="1" key="1">
    <citation type="journal article" date="2019" name="Sci. Rep.">
        <title>Draft genome of Tanacetum cinerariifolium, the natural source of mosquito coil.</title>
        <authorList>
            <person name="Yamashiro T."/>
            <person name="Shiraishi A."/>
            <person name="Satake H."/>
            <person name="Nakayama K."/>
        </authorList>
    </citation>
    <scope>NUCLEOTIDE SEQUENCE</scope>
</reference>
<dbReference type="AlphaFoldDB" id="A0A6L2LY92"/>
<name>A0A6L2LY92_TANCI</name>